<dbReference type="Pfam" id="PF02469">
    <property type="entry name" value="Fasciclin"/>
    <property type="match status" value="1"/>
</dbReference>
<name>A0ABS6JGY2_9BACI</name>
<keyword evidence="4" id="KW-1185">Reference proteome</keyword>
<keyword evidence="1" id="KW-0472">Membrane</keyword>
<organism evidence="3 4">
    <name type="scientific">Evansella tamaricis</name>
    <dbReference type="NCBI Taxonomy" id="2069301"/>
    <lineage>
        <taxon>Bacteria</taxon>
        <taxon>Bacillati</taxon>
        <taxon>Bacillota</taxon>
        <taxon>Bacilli</taxon>
        <taxon>Bacillales</taxon>
        <taxon>Bacillaceae</taxon>
        <taxon>Evansella</taxon>
    </lineage>
</organism>
<dbReference type="InterPro" id="IPR000782">
    <property type="entry name" value="FAS1_domain"/>
</dbReference>
<feature type="transmembrane region" description="Helical" evidence="1">
    <location>
        <begin position="54"/>
        <end position="71"/>
    </location>
</feature>
<gene>
    <name evidence="3" type="ORF">KS419_08250</name>
</gene>
<dbReference type="NCBIfam" id="TIGR01167">
    <property type="entry name" value="LPXTG_anchor"/>
    <property type="match status" value="1"/>
</dbReference>
<comment type="caution">
    <text evidence="3">The sequence shown here is derived from an EMBL/GenBank/DDBJ whole genome shotgun (WGS) entry which is preliminary data.</text>
</comment>
<protein>
    <submittedName>
        <fullName evidence="3">Fasciclin domain-containing protein</fullName>
    </submittedName>
</protein>
<keyword evidence="1" id="KW-0812">Transmembrane</keyword>
<evidence type="ECO:0000313" key="4">
    <source>
        <dbReference type="Proteomes" id="UP000784880"/>
    </source>
</evidence>
<evidence type="ECO:0000259" key="2">
    <source>
        <dbReference type="PROSITE" id="PS50213"/>
    </source>
</evidence>
<feature type="domain" description="FAS1" evidence="2">
    <location>
        <begin position="1"/>
        <end position="35"/>
    </location>
</feature>
<evidence type="ECO:0000256" key="1">
    <source>
        <dbReference type="SAM" id="Phobius"/>
    </source>
</evidence>
<keyword evidence="1" id="KW-1133">Transmembrane helix</keyword>
<dbReference type="EMBL" id="JAHQCS010000081">
    <property type="protein sequence ID" value="MBU9711725.1"/>
    <property type="molecule type" value="Genomic_DNA"/>
</dbReference>
<reference evidence="3 4" key="1">
    <citation type="submission" date="2021-06" db="EMBL/GenBank/DDBJ databases">
        <title>Bacillus sp. RD4P76, an endophyte from a halophyte.</title>
        <authorList>
            <person name="Sun J.-Q."/>
        </authorList>
    </citation>
    <scope>NUCLEOTIDE SEQUENCE [LARGE SCALE GENOMIC DNA]</scope>
    <source>
        <strain evidence="3 4">CGMCC 1.15917</strain>
    </source>
</reference>
<proteinExistence type="predicted"/>
<accession>A0ABS6JGY2</accession>
<dbReference type="NCBIfam" id="NF033846">
    <property type="entry name" value="Rumino_NPXTG"/>
    <property type="match status" value="1"/>
</dbReference>
<evidence type="ECO:0000313" key="3">
    <source>
        <dbReference type="EMBL" id="MBU9711725.1"/>
    </source>
</evidence>
<sequence length="78" mass="8285">MFTVSSEAVKVNDSNIIDADIEASNGVIHVIDAVLLPVDDEEKPENPKTGSNSVALYGILLFVAGAGVYVTRRKLVKA</sequence>
<dbReference type="Proteomes" id="UP000784880">
    <property type="component" value="Unassembled WGS sequence"/>
</dbReference>
<dbReference type="PROSITE" id="PS50213">
    <property type="entry name" value="FAS1"/>
    <property type="match status" value="1"/>
</dbReference>